<dbReference type="InterPro" id="IPR017853">
    <property type="entry name" value="GH"/>
</dbReference>
<dbReference type="SUPFAM" id="SSF51445">
    <property type="entry name" value="(Trans)glycosidases"/>
    <property type="match status" value="1"/>
</dbReference>
<organism evidence="2 3">
    <name type="scientific">Candidatus Vogelbacteria bacterium CG10_big_fil_rev_8_21_14_0_10_51_16</name>
    <dbReference type="NCBI Taxonomy" id="1975045"/>
    <lineage>
        <taxon>Bacteria</taxon>
        <taxon>Candidatus Vogeliibacteriota</taxon>
    </lineage>
</organism>
<gene>
    <name evidence="2" type="ORF">COV10_01930</name>
</gene>
<evidence type="ECO:0000259" key="1">
    <source>
        <dbReference type="Pfam" id="PF13200"/>
    </source>
</evidence>
<feature type="domain" description="DUF4015" evidence="1">
    <location>
        <begin position="115"/>
        <end position="428"/>
    </location>
</feature>
<evidence type="ECO:0000313" key="3">
    <source>
        <dbReference type="Proteomes" id="UP000228767"/>
    </source>
</evidence>
<dbReference type="InterPro" id="IPR025275">
    <property type="entry name" value="DUF4015"/>
</dbReference>
<protein>
    <submittedName>
        <fullName evidence="2">GTP-binding protein</fullName>
    </submittedName>
</protein>
<dbReference type="EMBL" id="PCYI01000014">
    <property type="protein sequence ID" value="PIR44945.1"/>
    <property type="molecule type" value="Genomic_DNA"/>
</dbReference>
<dbReference type="AlphaFoldDB" id="A0A2H0RGM2"/>
<accession>A0A2H0RGM2</accession>
<sequence length="438" mass="48781">MEKPILRMSRSRILLTSMVVLSFALGSFFIFSQPTNSSRLVYLASRPPTIVDRDTNTNPASQYFVGVIPYNPVQSPSIVRQLFAATESPYFKTAATAVPTASPVVHVATPASVRALYMTSWVAGTPSIRVRVLNLVRETEINSVVIDVKDDTGRIAFAVRDPELQAIGAATHRITDVQDLLRELHAEGVYVIGRVSVFQDQYLPSVRPELALVSKSTGAPWKDRRGLFWLDQRNMEVWEYTARTAREAYAQGFDEINFDYIRFPSDGNLADIEYGLSEGEWLDKSAELTTFFAYLDSDVRERGIPTSADLFGQITSEKDDMGIGQTIEGAAPYFDFIAPMVYPSHYYPGFLQLKNPAAHPYEVVKYALDEGVKKLIAASSTPALLRPWLQDFSLGGTTYSAEMVRAQIEATYDAGISSWMLWDPSNRYTSGALLLNSE</sequence>
<comment type="caution">
    <text evidence="2">The sequence shown here is derived from an EMBL/GenBank/DDBJ whole genome shotgun (WGS) entry which is preliminary data.</text>
</comment>
<dbReference type="Proteomes" id="UP000228767">
    <property type="component" value="Unassembled WGS sequence"/>
</dbReference>
<dbReference type="Pfam" id="PF13200">
    <property type="entry name" value="DUF4015"/>
    <property type="match status" value="1"/>
</dbReference>
<name>A0A2H0RGM2_9BACT</name>
<reference evidence="2 3" key="1">
    <citation type="submission" date="2017-09" db="EMBL/GenBank/DDBJ databases">
        <title>Depth-based differentiation of microbial function through sediment-hosted aquifers and enrichment of novel symbionts in the deep terrestrial subsurface.</title>
        <authorList>
            <person name="Probst A.J."/>
            <person name="Ladd B."/>
            <person name="Jarett J.K."/>
            <person name="Geller-Mcgrath D.E."/>
            <person name="Sieber C.M."/>
            <person name="Emerson J.B."/>
            <person name="Anantharaman K."/>
            <person name="Thomas B.C."/>
            <person name="Malmstrom R."/>
            <person name="Stieglmeier M."/>
            <person name="Klingl A."/>
            <person name="Woyke T."/>
            <person name="Ryan C.M."/>
            <person name="Banfield J.F."/>
        </authorList>
    </citation>
    <scope>NUCLEOTIDE SEQUENCE [LARGE SCALE GENOMIC DNA]</scope>
    <source>
        <strain evidence="2">CG10_big_fil_rev_8_21_14_0_10_51_16</strain>
    </source>
</reference>
<dbReference type="Gene3D" id="3.20.20.80">
    <property type="entry name" value="Glycosidases"/>
    <property type="match status" value="1"/>
</dbReference>
<evidence type="ECO:0000313" key="2">
    <source>
        <dbReference type="EMBL" id="PIR44945.1"/>
    </source>
</evidence>
<proteinExistence type="predicted"/>